<organism evidence="4 5">
    <name type="scientific">Ligaoa zhengdingensis</name>
    <dbReference type="NCBI Taxonomy" id="2763658"/>
    <lineage>
        <taxon>Bacteria</taxon>
        <taxon>Bacillati</taxon>
        <taxon>Bacillota</taxon>
        <taxon>Clostridia</taxon>
        <taxon>Eubacteriales</taxon>
        <taxon>Oscillospiraceae</taxon>
        <taxon>Ligaoa</taxon>
    </lineage>
</organism>
<dbReference type="Gene3D" id="1.10.1760.20">
    <property type="match status" value="1"/>
</dbReference>
<feature type="transmembrane region" description="Helical" evidence="3">
    <location>
        <begin position="51"/>
        <end position="73"/>
    </location>
</feature>
<dbReference type="AlphaFoldDB" id="A0A926DY89"/>
<keyword evidence="5" id="KW-1185">Reference proteome</keyword>
<comment type="caution">
    <text evidence="4">The sequence shown here is derived from an EMBL/GenBank/DDBJ whole genome shotgun (WGS) entry which is preliminary data.</text>
</comment>
<protein>
    <submittedName>
        <fullName evidence="4">ECF transporter S component</fullName>
    </submittedName>
</protein>
<dbReference type="EMBL" id="JACRST010000029">
    <property type="protein sequence ID" value="MBC8547643.1"/>
    <property type="molecule type" value="Genomic_DNA"/>
</dbReference>
<evidence type="ECO:0000313" key="4">
    <source>
        <dbReference type="EMBL" id="MBC8547643.1"/>
    </source>
</evidence>
<keyword evidence="3" id="KW-0472">Membrane</keyword>
<evidence type="ECO:0000256" key="1">
    <source>
        <dbReference type="ARBA" id="ARBA00022692"/>
    </source>
</evidence>
<reference evidence="4" key="1">
    <citation type="submission" date="2020-08" db="EMBL/GenBank/DDBJ databases">
        <title>Genome public.</title>
        <authorList>
            <person name="Liu C."/>
            <person name="Sun Q."/>
        </authorList>
    </citation>
    <scope>NUCLEOTIDE SEQUENCE</scope>
    <source>
        <strain evidence="4">NSJ-31</strain>
    </source>
</reference>
<gene>
    <name evidence="4" type="ORF">H8711_12000</name>
</gene>
<evidence type="ECO:0000256" key="3">
    <source>
        <dbReference type="SAM" id="Phobius"/>
    </source>
</evidence>
<sequence>MTTKRKFSTYDLVVVGVLAALIFVCTMFIKIGPIPTPVGATQIKVANALCLMGGMLFGGVRGGLAAGIGSMFFDLLNPAFVESAPYTLVFFFLMAFVCGVVSHLGGRAGKDWRYNLLGAIAGQVTYLILNFGKKILLLVLAGSTFGAAAACAVSFATSCINAVIAVILSVLLAPVLRSALVRAGFAEKLW</sequence>
<keyword evidence="2 3" id="KW-1133">Transmembrane helix</keyword>
<dbReference type="Pfam" id="PF07155">
    <property type="entry name" value="ECF-ribofla_trS"/>
    <property type="match status" value="1"/>
</dbReference>
<evidence type="ECO:0000256" key="2">
    <source>
        <dbReference type="ARBA" id="ARBA00022989"/>
    </source>
</evidence>
<dbReference type="InterPro" id="IPR009825">
    <property type="entry name" value="ECF_substrate-spec-like"/>
</dbReference>
<dbReference type="PANTHER" id="PTHR37815:SF3">
    <property type="entry name" value="UPF0397 PROTEIN SPR0429"/>
    <property type="match status" value="1"/>
</dbReference>
<feature type="transmembrane region" description="Helical" evidence="3">
    <location>
        <begin position="85"/>
        <end position="106"/>
    </location>
</feature>
<evidence type="ECO:0000313" key="5">
    <source>
        <dbReference type="Proteomes" id="UP000653127"/>
    </source>
</evidence>
<feature type="transmembrane region" description="Helical" evidence="3">
    <location>
        <begin position="12"/>
        <end position="31"/>
    </location>
</feature>
<dbReference type="GO" id="GO:0016020">
    <property type="term" value="C:membrane"/>
    <property type="evidence" value="ECO:0007669"/>
    <property type="project" value="InterPro"/>
</dbReference>
<feature type="transmembrane region" description="Helical" evidence="3">
    <location>
        <begin position="162"/>
        <end position="180"/>
    </location>
</feature>
<accession>A0A926DY89</accession>
<dbReference type="PANTHER" id="PTHR37815">
    <property type="entry name" value="UPF0397 PROTEIN BC_2624-RELATED"/>
    <property type="match status" value="1"/>
</dbReference>
<feature type="transmembrane region" description="Helical" evidence="3">
    <location>
        <begin position="136"/>
        <end position="156"/>
    </location>
</feature>
<proteinExistence type="predicted"/>
<dbReference type="RefSeq" id="WP_249283686.1">
    <property type="nucleotide sequence ID" value="NZ_JACRST010000029.1"/>
</dbReference>
<keyword evidence="1 3" id="KW-0812">Transmembrane</keyword>
<dbReference type="Proteomes" id="UP000653127">
    <property type="component" value="Unassembled WGS sequence"/>
</dbReference>
<name>A0A926DY89_9FIRM</name>